<gene>
    <name evidence="11" type="primary">LRRC6</name>
    <name evidence="11" type="ORF">SO694_00008562</name>
</gene>
<comment type="subcellular location">
    <subcellularLocation>
        <location evidence="1">Cell projection</location>
        <location evidence="1">Cilium</location>
    </subcellularLocation>
    <subcellularLocation>
        <location evidence="2">Cytoplasm</location>
    </subcellularLocation>
</comment>
<dbReference type="InterPro" id="IPR001611">
    <property type="entry name" value="Leu-rich_rpt"/>
</dbReference>
<dbReference type="PANTHER" id="PTHR18849:SF0">
    <property type="entry name" value="CILIA- AND FLAGELLA-ASSOCIATED PROTEIN 410-RELATED"/>
    <property type="match status" value="1"/>
</dbReference>
<keyword evidence="7" id="KW-0966">Cell projection</keyword>
<evidence type="ECO:0000256" key="4">
    <source>
        <dbReference type="ARBA" id="ARBA00022614"/>
    </source>
</evidence>
<reference evidence="11 12" key="1">
    <citation type="submission" date="2024-03" db="EMBL/GenBank/DDBJ databases">
        <title>Aureococcus anophagefferens CCMP1851 and Kratosvirus quantuckense: Draft genome of a second virus-susceptible host strain in the model system.</title>
        <authorList>
            <person name="Chase E."/>
            <person name="Truchon A.R."/>
            <person name="Schepens W."/>
            <person name="Wilhelm S.W."/>
        </authorList>
    </citation>
    <scope>NUCLEOTIDE SEQUENCE [LARGE SCALE GENOMIC DNA]</scope>
    <source>
        <strain evidence="11 12">CCMP1851</strain>
    </source>
</reference>
<evidence type="ECO:0000256" key="8">
    <source>
        <dbReference type="ARBA" id="ARBA00049982"/>
    </source>
</evidence>
<dbReference type="InterPro" id="IPR056496">
    <property type="entry name" value="CS_DNAAF11_C"/>
</dbReference>
<dbReference type="SMART" id="SM00365">
    <property type="entry name" value="LRR_SD22"/>
    <property type="match status" value="2"/>
</dbReference>
<feature type="domain" description="Dynein axonemal assembly factor 11-like CS" evidence="10">
    <location>
        <begin position="241"/>
        <end position="357"/>
    </location>
</feature>
<feature type="compositionally biased region" description="Acidic residues" evidence="9">
    <location>
        <begin position="455"/>
        <end position="467"/>
    </location>
</feature>
<evidence type="ECO:0000313" key="11">
    <source>
        <dbReference type="EMBL" id="KAK7254198.1"/>
    </source>
</evidence>
<dbReference type="Gene3D" id="3.80.10.10">
    <property type="entry name" value="Ribonuclease Inhibitor"/>
    <property type="match status" value="1"/>
</dbReference>
<evidence type="ECO:0000256" key="7">
    <source>
        <dbReference type="ARBA" id="ARBA00023273"/>
    </source>
</evidence>
<dbReference type="InterPro" id="IPR032675">
    <property type="entry name" value="LRR_dom_sf"/>
</dbReference>
<protein>
    <submittedName>
        <fullName evidence="11">Axoneme assembly protein</fullName>
    </submittedName>
</protein>
<comment type="caution">
    <text evidence="11">The sequence shown here is derived from an EMBL/GenBank/DDBJ whole genome shotgun (WGS) entry which is preliminary data.</text>
</comment>
<keyword evidence="4" id="KW-0433">Leucine-rich repeat</keyword>
<feature type="compositionally biased region" description="Basic and acidic residues" evidence="9">
    <location>
        <begin position="371"/>
        <end position="394"/>
    </location>
</feature>
<feature type="region of interest" description="Disordered" evidence="9">
    <location>
        <begin position="371"/>
        <end position="467"/>
    </location>
</feature>
<evidence type="ECO:0000256" key="9">
    <source>
        <dbReference type="SAM" id="MobiDB-lite"/>
    </source>
</evidence>
<evidence type="ECO:0000256" key="2">
    <source>
        <dbReference type="ARBA" id="ARBA00004496"/>
    </source>
</evidence>
<dbReference type="Proteomes" id="UP001363151">
    <property type="component" value="Unassembled WGS sequence"/>
</dbReference>
<feature type="compositionally biased region" description="Acidic residues" evidence="9">
    <location>
        <begin position="1"/>
        <end position="11"/>
    </location>
</feature>
<keyword evidence="6" id="KW-0969">Cilium</keyword>
<evidence type="ECO:0000256" key="3">
    <source>
        <dbReference type="ARBA" id="ARBA00022490"/>
    </source>
</evidence>
<keyword evidence="12" id="KW-1185">Reference proteome</keyword>
<organism evidence="11 12">
    <name type="scientific">Aureococcus anophagefferens</name>
    <name type="common">Harmful bloom alga</name>
    <dbReference type="NCBI Taxonomy" id="44056"/>
    <lineage>
        <taxon>Eukaryota</taxon>
        <taxon>Sar</taxon>
        <taxon>Stramenopiles</taxon>
        <taxon>Ochrophyta</taxon>
        <taxon>Pelagophyceae</taxon>
        <taxon>Pelagomonadales</taxon>
        <taxon>Pelagomonadaceae</taxon>
        <taxon>Aureococcus</taxon>
    </lineage>
</organism>
<evidence type="ECO:0000256" key="1">
    <source>
        <dbReference type="ARBA" id="ARBA00004138"/>
    </source>
</evidence>
<evidence type="ECO:0000259" key="10">
    <source>
        <dbReference type="Pfam" id="PF23602"/>
    </source>
</evidence>
<name>A0ABR1GEI4_AURAN</name>
<keyword evidence="3" id="KW-0963">Cytoplasm</keyword>
<proteinExistence type="inferred from homology"/>
<evidence type="ECO:0000256" key="5">
    <source>
        <dbReference type="ARBA" id="ARBA00022737"/>
    </source>
</evidence>
<keyword evidence="5" id="KW-0677">Repeat</keyword>
<dbReference type="Pfam" id="PF23602">
    <property type="entry name" value="CS_DNAAF11_C"/>
    <property type="match status" value="1"/>
</dbReference>
<dbReference type="PROSITE" id="PS51450">
    <property type="entry name" value="LRR"/>
    <property type="match status" value="2"/>
</dbReference>
<evidence type="ECO:0000313" key="12">
    <source>
        <dbReference type="Proteomes" id="UP001363151"/>
    </source>
</evidence>
<accession>A0ABR1GEI4</accession>
<dbReference type="EMBL" id="JBBJCI010000032">
    <property type="protein sequence ID" value="KAK7254198.1"/>
    <property type="molecule type" value="Genomic_DNA"/>
</dbReference>
<comment type="similarity">
    <text evidence="8">Belongs to the tilB family.</text>
</comment>
<sequence length="467" mass="52340">MAEPKDDDEEEGPKKGANHITRELIRKRAEHNEGVISTLEELTLHQEELLAIAPCLGTICRKLKILYLQNNIISKMENLHHMKDLEYLNLALNNISKVEGLDKCEFLNKLDLTVNFVDVDALEESMDNLASRIHLRDLYMMGNPAQVDWPGFKNYVVARLPQLKFVDGEPITRGVRIVAEQQLPKLSVELRGLAAAKAAEKKAKAPVDYRDLDVDEAAPYTPEVRTKMYEEVAEQKAEKDHKQNAMKPKERDYEKEQAKAVAKAREREERGAIQQCNQGKWEFHWDEESKPGFVVLDVHVQRHLDSSLIDLDVHPHYVSVVIKSKTLRLALPAEVKASDAKAQRSKTTGHLVVTMPKLDADAGPLFLKEKNKAARDDRLRRLEAGPAPAKDRHGQTRLKPSNAQPLDNRSAVPEKSIGSLGAMMLSDAKRPPRDDAAKMTAVSTVRKNAPAAAAADDDDDDEPPPLM</sequence>
<dbReference type="SUPFAM" id="SSF52058">
    <property type="entry name" value="L domain-like"/>
    <property type="match status" value="1"/>
</dbReference>
<feature type="region of interest" description="Disordered" evidence="9">
    <location>
        <begin position="1"/>
        <end position="20"/>
    </location>
</feature>
<evidence type="ECO:0000256" key="6">
    <source>
        <dbReference type="ARBA" id="ARBA00023069"/>
    </source>
</evidence>
<feature type="compositionally biased region" description="Basic and acidic residues" evidence="9">
    <location>
        <begin position="427"/>
        <end position="437"/>
    </location>
</feature>
<dbReference type="PANTHER" id="PTHR18849">
    <property type="entry name" value="LEUCINE RICH REPEAT PROTEIN"/>
    <property type="match status" value="1"/>
</dbReference>
<feature type="compositionally biased region" description="Polar residues" evidence="9">
    <location>
        <begin position="398"/>
        <end position="407"/>
    </location>
</feature>